<accession>X6M1U6</accession>
<evidence type="ECO:0000256" key="1">
    <source>
        <dbReference type="ARBA" id="ARBA00001933"/>
    </source>
</evidence>
<keyword evidence="9" id="KW-1185">Reference proteome</keyword>
<dbReference type="UniPathway" id="UPA00528">
    <property type="reaction ID" value="UER00586"/>
</dbReference>
<evidence type="ECO:0000256" key="5">
    <source>
        <dbReference type="ARBA" id="ARBA00022898"/>
    </source>
</evidence>
<keyword evidence="4 8" id="KW-0808">Transferase</keyword>
<feature type="domain" description="Aminotransferase class I/classII large" evidence="7">
    <location>
        <begin position="289"/>
        <end position="421"/>
    </location>
</feature>
<reference evidence="8 9" key="1">
    <citation type="journal article" date="2013" name="Curr. Biol.">
        <title>The Genome of the Foraminiferan Reticulomyxa filosa.</title>
        <authorList>
            <person name="Glockner G."/>
            <person name="Hulsmann N."/>
            <person name="Schleicher M."/>
            <person name="Noegel A.A."/>
            <person name="Eichinger L."/>
            <person name="Gallinger C."/>
            <person name="Pawlowski J."/>
            <person name="Sierra R."/>
            <person name="Euteneuer U."/>
            <person name="Pillet L."/>
            <person name="Moustafa A."/>
            <person name="Platzer M."/>
            <person name="Groth M."/>
            <person name="Szafranski K."/>
            <person name="Schliwa M."/>
        </authorList>
    </citation>
    <scope>NUCLEOTIDE SEQUENCE [LARGE SCALE GENOMIC DNA]</scope>
</reference>
<dbReference type="InterPro" id="IPR015421">
    <property type="entry name" value="PyrdxlP-dep_Trfase_major"/>
</dbReference>
<dbReference type="AlphaFoldDB" id="X6M1U6"/>
<dbReference type="Gene3D" id="3.90.1150.10">
    <property type="entry name" value="Aspartate Aminotransferase, domain 1"/>
    <property type="match status" value="1"/>
</dbReference>
<protein>
    <submittedName>
        <fullName evidence="8">Alanine aminotransferase</fullName>
    </submittedName>
</protein>
<name>X6M1U6_RETFI</name>
<comment type="subunit">
    <text evidence="2">Homodimer.</text>
</comment>
<dbReference type="Proteomes" id="UP000023152">
    <property type="component" value="Unassembled WGS sequence"/>
</dbReference>
<dbReference type="InterPro" id="IPR045088">
    <property type="entry name" value="ALAT1/2-like"/>
</dbReference>
<comment type="similarity">
    <text evidence="6">Belongs to the class-I pyridoxal-phosphate-dependent aminotransferase family. Alanine aminotransferase subfamily.</text>
</comment>
<dbReference type="PANTHER" id="PTHR11751">
    <property type="entry name" value="ALANINE AMINOTRANSFERASE"/>
    <property type="match status" value="1"/>
</dbReference>
<evidence type="ECO:0000313" key="8">
    <source>
        <dbReference type="EMBL" id="ETO06940.1"/>
    </source>
</evidence>
<evidence type="ECO:0000313" key="9">
    <source>
        <dbReference type="Proteomes" id="UP000023152"/>
    </source>
</evidence>
<dbReference type="InterPro" id="IPR004839">
    <property type="entry name" value="Aminotransferase_I/II_large"/>
</dbReference>
<dbReference type="GO" id="GO:0030170">
    <property type="term" value="F:pyridoxal phosphate binding"/>
    <property type="evidence" value="ECO:0007669"/>
    <property type="project" value="InterPro"/>
</dbReference>
<dbReference type="Pfam" id="PF00155">
    <property type="entry name" value="Aminotran_1_2"/>
    <property type="match status" value="1"/>
</dbReference>
<sequence>MVHTYITDNVSQRPKKKLVNKFMKFKTFKHFEKTMSDSPQKLRQNKFSKCLFVFLITKNMMSRLMTIKFICRPLKRLKYFLLLHKKRYKMIFLYMLMSDTTEKKLRTTKLNSPFYQRTFVTLQLYFLKNVFGNFNCSKKYYFDINLELNRQLKQILIDCAKKSVSGQSNRRCFAVFTSHEISKLVQKARYAVRGPIVTRANQIELELKNGSHSYSFNKLIMCNIGNPQDLGQVPFTFHRQVLSAALNPALIKMSLNFLRKLKKKLKQIQDTKNKKSDVYPKDVNARATKILDNTPCGTIGAYTHSQGYRNVRATVSEFITKRDNTPHTPSNLDHIFLTDGASPGIKSVLQCIVSDKKHGVLLPIPQYPLYSATVALLNGTQIDYYLNESKGWSFEIDNALKAVEKAKKLGVAPRAIVVINPGPTTFRTRTHVYTKHNIHSLLLCAQYHF</sequence>
<comment type="caution">
    <text evidence="8">The sequence shown here is derived from an EMBL/GenBank/DDBJ whole genome shotgun (WGS) entry which is preliminary data.</text>
</comment>
<dbReference type="GO" id="GO:0042853">
    <property type="term" value="P:L-alanine catabolic process"/>
    <property type="evidence" value="ECO:0007669"/>
    <property type="project" value="UniProtKB-UniPathway"/>
</dbReference>
<dbReference type="Gene3D" id="3.40.640.10">
    <property type="entry name" value="Type I PLP-dependent aspartate aminotransferase-like (Major domain)"/>
    <property type="match status" value="1"/>
</dbReference>
<dbReference type="OrthoDB" id="1732682at2759"/>
<dbReference type="PANTHER" id="PTHR11751:SF29">
    <property type="entry name" value="ALANINE TRANSAMINASE"/>
    <property type="match status" value="1"/>
</dbReference>
<dbReference type="EMBL" id="ASPP01026664">
    <property type="protein sequence ID" value="ETO06940.1"/>
    <property type="molecule type" value="Genomic_DNA"/>
</dbReference>
<dbReference type="InterPro" id="IPR015422">
    <property type="entry name" value="PyrdxlP-dep_Trfase_small"/>
</dbReference>
<evidence type="ECO:0000256" key="3">
    <source>
        <dbReference type="ARBA" id="ARBA00022576"/>
    </source>
</evidence>
<dbReference type="InterPro" id="IPR015424">
    <property type="entry name" value="PyrdxlP-dep_Trfase"/>
</dbReference>
<evidence type="ECO:0000259" key="7">
    <source>
        <dbReference type="Pfam" id="PF00155"/>
    </source>
</evidence>
<dbReference type="SUPFAM" id="SSF53383">
    <property type="entry name" value="PLP-dependent transferases"/>
    <property type="match status" value="1"/>
</dbReference>
<keyword evidence="3 8" id="KW-0032">Aminotransferase</keyword>
<comment type="cofactor">
    <cofactor evidence="1">
        <name>pyridoxal 5'-phosphate</name>
        <dbReference type="ChEBI" id="CHEBI:597326"/>
    </cofactor>
</comment>
<keyword evidence="5" id="KW-0663">Pyridoxal phosphate</keyword>
<evidence type="ECO:0000256" key="4">
    <source>
        <dbReference type="ARBA" id="ARBA00022679"/>
    </source>
</evidence>
<dbReference type="GO" id="GO:0008483">
    <property type="term" value="F:transaminase activity"/>
    <property type="evidence" value="ECO:0007669"/>
    <property type="project" value="UniProtKB-KW"/>
</dbReference>
<evidence type="ECO:0000256" key="6">
    <source>
        <dbReference type="ARBA" id="ARBA00025785"/>
    </source>
</evidence>
<organism evidence="8 9">
    <name type="scientific">Reticulomyxa filosa</name>
    <dbReference type="NCBI Taxonomy" id="46433"/>
    <lineage>
        <taxon>Eukaryota</taxon>
        <taxon>Sar</taxon>
        <taxon>Rhizaria</taxon>
        <taxon>Retaria</taxon>
        <taxon>Foraminifera</taxon>
        <taxon>Monothalamids</taxon>
        <taxon>Reticulomyxidae</taxon>
        <taxon>Reticulomyxa</taxon>
    </lineage>
</organism>
<proteinExistence type="inferred from homology"/>
<gene>
    <name evidence="8" type="ORF">RFI_30449</name>
</gene>
<evidence type="ECO:0000256" key="2">
    <source>
        <dbReference type="ARBA" id="ARBA00011738"/>
    </source>
</evidence>